<dbReference type="Pfam" id="PF08543">
    <property type="entry name" value="Phos_pyr_kin"/>
    <property type="match status" value="2"/>
</dbReference>
<dbReference type="NCBIfam" id="TIGR04306">
    <property type="entry name" value="salvage_TenA"/>
    <property type="match status" value="1"/>
</dbReference>
<proteinExistence type="predicted"/>
<dbReference type="CDD" id="cd19367">
    <property type="entry name" value="TenA_C_ScTHI20-like"/>
    <property type="match status" value="1"/>
</dbReference>
<organism evidence="3 4">
    <name type="scientific">Cutaneotrichosporon cavernicola</name>
    <dbReference type="NCBI Taxonomy" id="279322"/>
    <lineage>
        <taxon>Eukaryota</taxon>
        <taxon>Fungi</taxon>
        <taxon>Dikarya</taxon>
        <taxon>Basidiomycota</taxon>
        <taxon>Agaricomycotina</taxon>
        <taxon>Tremellomycetes</taxon>
        <taxon>Trichosporonales</taxon>
        <taxon>Trichosporonaceae</taxon>
        <taxon>Cutaneotrichosporon</taxon>
    </lineage>
</organism>
<dbReference type="InterPro" id="IPR027574">
    <property type="entry name" value="Thiaminase_II"/>
</dbReference>
<dbReference type="Gene3D" id="1.20.910.10">
    <property type="entry name" value="Heme oxygenase-like"/>
    <property type="match status" value="1"/>
</dbReference>
<dbReference type="InterPro" id="IPR029056">
    <property type="entry name" value="Ribokinase-like"/>
</dbReference>
<dbReference type="GeneID" id="85493163"/>
<dbReference type="InterPro" id="IPR004305">
    <property type="entry name" value="Thiaminase-2/PQQC"/>
</dbReference>
<evidence type="ECO:0000259" key="1">
    <source>
        <dbReference type="Pfam" id="PF03070"/>
    </source>
</evidence>
<dbReference type="AlphaFoldDB" id="A0AA48I4Q1"/>
<dbReference type="Pfam" id="PF03070">
    <property type="entry name" value="TENA_THI-4"/>
    <property type="match status" value="1"/>
</dbReference>
<dbReference type="RefSeq" id="XP_060454558.1">
    <property type="nucleotide sequence ID" value="XM_060597691.1"/>
</dbReference>
<evidence type="ECO:0000313" key="4">
    <source>
        <dbReference type="Proteomes" id="UP001233271"/>
    </source>
</evidence>
<dbReference type="GO" id="GO:0009228">
    <property type="term" value="P:thiamine biosynthetic process"/>
    <property type="evidence" value="ECO:0007669"/>
    <property type="project" value="InterPro"/>
</dbReference>
<dbReference type="GO" id="GO:0008972">
    <property type="term" value="F:phosphomethylpyrimidine kinase activity"/>
    <property type="evidence" value="ECO:0007669"/>
    <property type="project" value="InterPro"/>
</dbReference>
<dbReference type="GO" id="GO:0008902">
    <property type="term" value="F:hydroxymethylpyrimidine kinase activity"/>
    <property type="evidence" value="ECO:0007669"/>
    <property type="project" value="TreeGrafter"/>
</dbReference>
<accession>A0AA48I4Q1</accession>
<dbReference type="SUPFAM" id="SSF53613">
    <property type="entry name" value="Ribokinase-like"/>
    <property type="match status" value="1"/>
</dbReference>
<dbReference type="KEGG" id="ccac:CcaHIS019_0206540"/>
<name>A0AA48I4Q1_9TREE</name>
<dbReference type="SUPFAM" id="SSF48613">
    <property type="entry name" value="Heme oxygenase-like"/>
    <property type="match status" value="1"/>
</dbReference>
<dbReference type="Gene3D" id="3.40.1190.20">
    <property type="match status" value="1"/>
</dbReference>
<dbReference type="Proteomes" id="UP001233271">
    <property type="component" value="Chromosome 2"/>
</dbReference>
<dbReference type="PANTHER" id="PTHR20858:SF17">
    <property type="entry name" value="HYDROXYMETHYLPYRIMIDINE_PHOSPHOMETHYLPYRIMIDINE KINASE THI20-RELATED"/>
    <property type="match status" value="1"/>
</dbReference>
<protein>
    <recommendedName>
        <fullName evidence="5">Phosphomethylpyrimidine kinase</fullName>
    </recommendedName>
</protein>
<dbReference type="GO" id="GO:0050334">
    <property type="term" value="F:thiaminase activity"/>
    <property type="evidence" value="ECO:0007669"/>
    <property type="project" value="InterPro"/>
</dbReference>
<dbReference type="GO" id="GO:0005829">
    <property type="term" value="C:cytosol"/>
    <property type="evidence" value="ECO:0007669"/>
    <property type="project" value="TreeGrafter"/>
</dbReference>
<sequence length="574" mass="61230">MNLDAVIPPHVLTIAGSDSGGGAGIQADLKTVSALGCYGSSVITALTAQNTLGVQGVHVVPPEFVTEQLESLFSDDLVPTAIKFGMLAGPPTISALASYLSALATRPFLVLDPVMISTSGHELLAHSARHALMSHLLPLVDLVTPNIPEAGVLLGSGSNPNPKNLGDVVALAKELYPVLNGPALLLKGGHLPVTRSSVEEFIEKNGDVSVVWLTPGPIAVIDDYRATLNLAPRSEDVVVDLLVEDDGMTLVVGPCVDTSSTHGTGCTLSAALASCYALEAEARQVNGDKADKPNGDMKGRKRISHDAVRKAIAYTQTAIATAPKMGRGNGPLNHGHSVAPRVIPTPTIHNPAPFTSHLIANAPDWDAYVKHPFVIALGNGTLPREAFVHYITQDYHYLRHYARAHAAGAARVEDMATIRALSEIALHVARESEMHIEFCASFGISRADLEALPESAASSAYARYVLDMANSGDVLDMLVAVLSCLIGYGEVGLWLKSRVATGETIEDGNPYKRWMDDYAGPDFIGAVRRGIATLEERVVREQPSAAKVQRLSQIFAECTRLERAFWQMGLDQSW</sequence>
<dbReference type="InterPro" id="IPR016084">
    <property type="entry name" value="Haem_Oase-like_multi-hlx"/>
</dbReference>
<dbReference type="InterPro" id="IPR013749">
    <property type="entry name" value="PM/HMP-P_kinase-1"/>
</dbReference>
<evidence type="ECO:0000313" key="3">
    <source>
        <dbReference type="EMBL" id="BEI89292.1"/>
    </source>
</evidence>
<reference evidence="3" key="1">
    <citation type="journal article" date="2023" name="BMC Genomics">
        <title>Chromosome-level genome assemblies of Cutaneotrichosporon spp. (Trichosporonales, Basidiomycota) reveal imbalanced evolution between nucleotide sequences and chromosome synteny.</title>
        <authorList>
            <person name="Kobayashi Y."/>
            <person name="Kayamori A."/>
            <person name="Aoki K."/>
            <person name="Shiwa Y."/>
            <person name="Matsutani M."/>
            <person name="Fujita N."/>
            <person name="Sugita T."/>
            <person name="Iwasaki W."/>
            <person name="Tanaka N."/>
            <person name="Takashima M."/>
        </authorList>
    </citation>
    <scope>NUCLEOTIDE SEQUENCE</scope>
    <source>
        <strain evidence="3">HIS019</strain>
    </source>
</reference>
<evidence type="ECO:0008006" key="5">
    <source>
        <dbReference type="Google" id="ProtNLM"/>
    </source>
</evidence>
<evidence type="ECO:0000259" key="2">
    <source>
        <dbReference type="Pfam" id="PF08543"/>
    </source>
</evidence>
<dbReference type="InterPro" id="IPR004399">
    <property type="entry name" value="HMP/HMP-P_kinase_dom"/>
</dbReference>
<dbReference type="CDD" id="cd01169">
    <property type="entry name" value="HMPP_kinase"/>
    <property type="match status" value="1"/>
</dbReference>
<feature type="domain" description="Thiaminase-2/PQQC" evidence="1">
    <location>
        <begin position="363"/>
        <end position="571"/>
    </location>
</feature>
<keyword evidence="4" id="KW-1185">Reference proteome</keyword>
<dbReference type="PANTHER" id="PTHR20858">
    <property type="entry name" value="PHOSPHOMETHYLPYRIMIDINE KINASE"/>
    <property type="match status" value="1"/>
</dbReference>
<feature type="domain" description="Pyridoxamine kinase/Phosphomethylpyrimidine kinase" evidence="2">
    <location>
        <begin position="234"/>
        <end position="281"/>
    </location>
</feature>
<gene>
    <name evidence="3" type="primary">THI20</name>
    <name evidence="3" type="ORF">CcaverHIS019_0206540</name>
</gene>
<dbReference type="EMBL" id="AP028213">
    <property type="protein sequence ID" value="BEI89292.1"/>
    <property type="molecule type" value="Genomic_DNA"/>
</dbReference>
<feature type="domain" description="Pyridoxamine kinase/Phosphomethylpyrimidine kinase" evidence="2">
    <location>
        <begin position="18"/>
        <end position="206"/>
    </location>
</feature>